<evidence type="ECO:0000313" key="2">
    <source>
        <dbReference type="EMBL" id="KAL2613914.1"/>
    </source>
</evidence>
<dbReference type="EMBL" id="JBHFFA010000007">
    <property type="protein sequence ID" value="KAL2613914.1"/>
    <property type="molecule type" value="Genomic_DNA"/>
</dbReference>
<gene>
    <name evidence="2" type="ORF">R1flu_025606</name>
</gene>
<protein>
    <submittedName>
        <fullName evidence="2">Uncharacterized protein</fullName>
    </submittedName>
</protein>
<comment type="caution">
    <text evidence="2">The sequence shown here is derived from an EMBL/GenBank/DDBJ whole genome shotgun (WGS) entry which is preliminary data.</text>
</comment>
<sequence>MDATHAAGENPPNGKFLPVSLSDTMFFQAPASLTSASPNFALPPSGRIPFMMQGVLQLNGGFLETGTAGVSRPAAVRSFMNLNFGESVQNSASDAAADLTVEADIVQDGTRRRQQTASGKNASKLPAKGVKSRFLWHDPAIVALIEAKKEEQDEDDGRSGRLSSTSSVRRAAAGLHNVNLVLRAGVIRRSLACGRGV</sequence>
<dbReference type="Proteomes" id="UP001605036">
    <property type="component" value="Unassembled WGS sequence"/>
</dbReference>
<accession>A0ABD1XYA0</accession>
<organism evidence="2 3">
    <name type="scientific">Riccia fluitans</name>
    <dbReference type="NCBI Taxonomy" id="41844"/>
    <lineage>
        <taxon>Eukaryota</taxon>
        <taxon>Viridiplantae</taxon>
        <taxon>Streptophyta</taxon>
        <taxon>Embryophyta</taxon>
        <taxon>Marchantiophyta</taxon>
        <taxon>Marchantiopsida</taxon>
        <taxon>Marchantiidae</taxon>
        <taxon>Marchantiales</taxon>
        <taxon>Ricciaceae</taxon>
        <taxon>Riccia</taxon>
    </lineage>
</organism>
<dbReference type="AlphaFoldDB" id="A0ABD1XYA0"/>
<feature type="region of interest" description="Disordered" evidence="1">
    <location>
        <begin position="147"/>
        <end position="168"/>
    </location>
</feature>
<evidence type="ECO:0000313" key="3">
    <source>
        <dbReference type="Proteomes" id="UP001605036"/>
    </source>
</evidence>
<proteinExistence type="predicted"/>
<name>A0ABD1XYA0_9MARC</name>
<reference evidence="2 3" key="1">
    <citation type="submission" date="2024-09" db="EMBL/GenBank/DDBJ databases">
        <title>Chromosome-scale assembly of Riccia fluitans.</title>
        <authorList>
            <person name="Paukszto L."/>
            <person name="Sawicki J."/>
            <person name="Karawczyk K."/>
            <person name="Piernik-Szablinska J."/>
            <person name="Szczecinska M."/>
            <person name="Mazdziarz M."/>
        </authorList>
    </citation>
    <scope>NUCLEOTIDE SEQUENCE [LARGE SCALE GENOMIC DNA]</scope>
    <source>
        <strain evidence="2">Rf_01</strain>
        <tissue evidence="2">Aerial parts of the thallus</tissue>
    </source>
</reference>
<evidence type="ECO:0000256" key="1">
    <source>
        <dbReference type="SAM" id="MobiDB-lite"/>
    </source>
</evidence>
<keyword evidence="3" id="KW-1185">Reference proteome</keyword>